<keyword evidence="5" id="KW-1185">Reference proteome</keyword>
<evidence type="ECO:0000313" key="4">
    <source>
        <dbReference type="Proteomes" id="UP000424752"/>
    </source>
</evidence>
<accession>A0A6L6GSD0</accession>
<reference evidence="2 5" key="1">
    <citation type="submission" date="2019-11" db="EMBL/GenBank/DDBJ databases">
        <title>Erwinia sp. nov., isolated from feces of birds in Tibet plateau of China.</title>
        <authorList>
            <person name="Ge Y."/>
        </authorList>
    </citation>
    <scope>NUCLEOTIDE SEQUENCE [LARGE SCALE GENOMIC DNA]</scope>
    <source>
        <strain evidence="2 5">J316</strain>
    </source>
</reference>
<dbReference type="Proteomes" id="UP000480164">
    <property type="component" value="Unassembled WGS sequence"/>
</dbReference>
<name>A0A6I6ER99_9GAMM</name>
<keyword evidence="1" id="KW-0472">Membrane</keyword>
<evidence type="ECO:0000313" key="5">
    <source>
        <dbReference type="Proteomes" id="UP000480164"/>
    </source>
</evidence>
<gene>
    <name evidence="2" type="ORF">GK011_16900</name>
    <name evidence="3" type="ORF">GN242_05605</name>
</gene>
<evidence type="ECO:0000313" key="3">
    <source>
        <dbReference type="EMBL" id="QGU86723.1"/>
    </source>
</evidence>
<evidence type="ECO:0000313" key="2">
    <source>
        <dbReference type="EMBL" id="MTD28616.1"/>
    </source>
</evidence>
<dbReference type="EMBL" id="CP046509">
    <property type="protein sequence ID" value="QGU86723.1"/>
    <property type="molecule type" value="Genomic_DNA"/>
</dbReference>
<dbReference type="EMBL" id="WLZX01000007">
    <property type="protein sequence ID" value="MTD28616.1"/>
    <property type="molecule type" value="Genomic_DNA"/>
</dbReference>
<dbReference type="RefSeq" id="WP_154753856.1">
    <property type="nucleotide sequence ID" value="NZ_CP046509.1"/>
</dbReference>
<evidence type="ECO:0000256" key="1">
    <source>
        <dbReference type="SAM" id="Phobius"/>
    </source>
</evidence>
<dbReference type="Proteomes" id="UP000424752">
    <property type="component" value="Chromosome"/>
</dbReference>
<sequence length="53" mass="6504">MTDCLTDYFRDILHHLNFICRISPHILWIATLMLVFMLTVWVIKKKNRRFMHA</sequence>
<feature type="transmembrane region" description="Helical" evidence="1">
    <location>
        <begin position="25"/>
        <end position="43"/>
    </location>
</feature>
<reference evidence="3 4" key="2">
    <citation type="submission" date="2019-12" db="EMBL/GenBank/DDBJ databases">
        <title>Erwinia sp. nov., isolated from droppings of birds in the Qinghai-Tiebt plateau of China.</title>
        <authorList>
            <person name="Ge Y."/>
        </authorList>
    </citation>
    <scope>NUCLEOTIDE SEQUENCE [LARGE SCALE GENOMIC DNA]</scope>
    <source>
        <strain evidence="3 4">J780</strain>
    </source>
</reference>
<keyword evidence="1" id="KW-0812">Transmembrane</keyword>
<keyword evidence="1" id="KW-1133">Transmembrane helix</keyword>
<dbReference type="AlphaFoldDB" id="A0A6I6ER99"/>
<dbReference type="KEGG" id="erwi:GN242_05605"/>
<proteinExistence type="predicted"/>
<organism evidence="3 4">
    <name type="scientific">Erwinia sorbitola</name>
    <dbReference type="NCBI Taxonomy" id="2681984"/>
    <lineage>
        <taxon>Bacteria</taxon>
        <taxon>Pseudomonadati</taxon>
        <taxon>Pseudomonadota</taxon>
        <taxon>Gammaproteobacteria</taxon>
        <taxon>Enterobacterales</taxon>
        <taxon>Erwiniaceae</taxon>
        <taxon>Erwinia</taxon>
    </lineage>
</organism>
<protein>
    <submittedName>
        <fullName evidence="3">Uncharacterized protein</fullName>
    </submittedName>
</protein>
<accession>A0A6I6ER99</accession>